<evidence type="ECO:0000256" key="2">
    <source>
        <dbReference type="ARBA" id="ARBA00007362"/>
    </source>
</evidence>
<keyword evidence="4 7" id="KW-1133">Transmembrane helix</keyword>
<feature type="domain" description="EamA" evidence="8">
    <location>
        <begin position="162"/>
        <end position="289"/>
    </location>
</feature>
<accession>A0A2T0Q5L6</accession>
<evidence type="ECO:0000256" key="5">
    <source>
        <dbReference type="ARBA" id="ARBA00023136"/>
    </source>
</evidence>
<dbReference type="AlphaFoldDB" id="A0A2T0Q5L6"/>
<evidence type="ECO:0000256" key="7">
    <source>
        <dbReference type="SAM" id="Phobius"/>
    </source>
</evidence>
<keyword evidence="3 7" id="KW-0812">Transmembrane</keyword>
<feature type="region of interest" description="Disordered" evidence="6">
    <location>
        <begin position="1"/>
        <end position="21"/>
    </location>
</feature>
<feature type="transmembrane region" description="Helical" evidence="7">
    <location>
        <begin position="191"/>
        <end position="209"/>
    </location>
</feature>
<organism evidence="9 10">
    <name type="scientific">Allonocardiopsis opalescens</name>
    <dbReference type="NCBI Taxonomy" id="1144618"/>
    <lineage>
        <taxon>Bacteria</taxon>
        <taxon>Bacillati</taxon>
        <taxon>Actinomycetota</taxon>
        <taxon>Actinomycetes</taxon>
        <taxon>Streptosporangiales</taxon>
        <taxon>Allonocardiopsis</taxon>
    </lineage>
</organism>
<protein>
    <submittedName>
        <fullName evidence="9">Inner membrane transporter RhtA</fullName>
    </submittedName>
</protein>
<dbReference type="InterPro" id="IPR050638">
    <property type="entry name" value="AA-Vitamin_Transporters"/>
</dbReference>
<dbReference type="EMBL" id="PVZC01000004">
    <property type="protein sequence ID" value="PRX99072.1"/>
    <property type="molecule type" value="Genomic_DNA"/>
</dbReference>
<feature type="transmembrane region" description="Helical" evidence="7">
    <location>
        <begin position="158"/>
        <end position="179"/>
    </location>
</feature>
<evidence type="ECO:0000256" key="6">
    <source>
        <dbReference type="SAM" id="MobiDB-lite"/>
    </source>
</evidence>
<gene>
    <name evidence="9" type="ORF">CLV72_104652</name>
</gene>
<evidence type="ECO:0000313" key="9">
    <source>
        <dbReference type="EMBL" id="PRX99072.1"/>
    </source>
</evidence>
<dbReference type="OrthoDB" id="9815120at2"/>
<evidence type="ECO:0000259" key="8">
    <source>
        <dbReference type="Pfam" id="PF00892"/>
    </source>
</evidence>
<feature type="transmembrane region" description="Helical" evidence="7">
    <location>
        <begin position="105"/>
        <end position="127"/>
    </location>
</feature>
<evidence type="ECO:0000256" key="1">
    <source>
        <dbReference type="ARBA" id="ARBA00004141"/>
    </source>
</evidence>
<evidence type="ECO:0000313" key="10">
    <source>
        <dbReference type="Proteomes" id="UP000237846"/>
    </source>
</evidence>
<keyword evidence="5 7" id="KW-0472">Membrane</keyword>
<dbReference type="InterPro" id="IPR037185">
    <property type="entry name" value="EmrE-like"/>
</dbReference>
<evidence type="ECO:0000256" key="4">
    <source>
        <dbReference type="ARBA" id="ARBA00022989"/>
    </source>
</evidence>
<feature type="transmembrane region" description="Helical" evidence="7">
    <location>
        <begin position="134"/>
        <end position="152"/>
    </location>
</feature>
<dbReference type="Pfam" id="PF00892">
    <property type="entry name" value="EamA"/>
    <property type="match status" value="1"/>
</dbReference>
<dbReference type="GO" id="GO:0016020">
    <property type="term" value="C:membrane"/>
    <property type="evidence" value="ECO:0007669"/>
    <property type="project" value="UniProtKB-SubCell"/>
</dbReference>
<comment type="caution">
    <text evidence="9">The sequence shown here is derived from an EMBL/GenBank/DDBJ whole genome shotgun (WGS) entry which is preliminary data.</text>
</comment>
<dbReference type="PANTHER" id="PTHR32322">
    <property type="entry name" value="INNER MEMBRANE TRANSPORTER"/>
    <property type="match status" value="1"/>
</dbReference>
<feature type="transmembrane region" description="Helical" evidence="7">
    <location>
        <begin position="251"/>
        <end position="271"/>
    </location>
</feature>
<dbReference type="Proteomes" id="UP000237846">
    <property type="component" value="Unassembled WGS sequence"/>
</dbReference>
<feature type="transmembrane region" description="Helical" evidence="7">
    <location>
        <begin position="221"/>
        <end position="239"/>
    </location>
</feature>
<feature type="transmembrane region" description="Helical" evidence="7">
    <location>
        <begin position="80"/>
        <end position="99"/>
    </location>
</feature>
<comment type="similarity">
    <text evidence="2">Belongs to the EamA transporter family.</text>
</comment>
<feature type="transmembrane region" description="Helical" evidence="7">
    <location>
        <begin position="277"/>
        <end position="296"/>
    </location>
</feature>
<dbReference type="InterPro" id="IPR000620">
    <property type="entry name" value="EamA_dom"/>
</dbReference>
<proteinExistence type="inferred from homology"/>
<feature type="transmembrane region" description="Helical" evidence="7">
    <location>
        <begin position="55"/>
        <end position="73"/>
    </location>
</feature>
<comment type="subcellular location">
    <subcellularLocation>
        <location evidence="1">Membrane</location>
        <topology evidence="1">Multi-pass membrane protein</topology>
    </subcellularLocation>
</comment>
<feature type="transmembrane region" description="Helical" evidence="7">
    <location>
        <begin position="27"/>
        <end position="49"/>
    </location>
</feature>
<dbReference type="SUPFAM" id="SSF103481">
    <property type="entry name" value="Multidrug resistance efflux transporter EmrE"/>
    <property type="match status" value="1"/>
</dbReference>
<name>A0A2T0Q5L6_9ACTN</name>
<keyword evidence="10" id="KW-1185">Reference proteome</keyword>
<reference evidence="9 10" key="1">
    <citation type="submission" date="2018-03" db="EMBL/GenBank/DDBJ databases">
        <title>Genomic Encyclopedia of Archaeal and Bacterial Type Strains, Phase II (KMG-II): from individual species to whole genera.</title>
        <authorList>
            <person name="Goeker M."/>
        </authorList>
    </citation>
    <scope>NUCLEOTIDE SEQUENCE [LARGE SCALE GENOMIC DNA]</scope>
    <source>
        <strain evidence="9 10">DSM 45601</strain>
    </source>
</reference>
<evidence type="ECO:0000256" key="3">
    <source>
        <dbReference type="ARBA" id="ARBA00022692"/>
    </source>
</evidence>
<dbReference type="PANTHER" id="PTHR32322:SF2">
    <property type="entry name" value="EAMA DOMAIN-CONTAINING PROTEIN"/>
    <property type="match status" value="1"/>
</dbReference>
<sequence length="302" mass="30298">MVRCPQTAEVPTDRVTATRSGAPPRSAAWLVLGSVLSVQLGQSFGKLLFGEVGPMGVAALRLGLAALVLCALYRPRPPRTARAAGLAVGFGTAIAGMNLVYPALVFLPVGVAVTLQLLGPLTVALLGSRRRADLGWAALAALGLALFAVPWGGGGSELPPAGVALALASGAAMGAYLLFSRRAGARAADGSVLALAVVWAALLTLPFGIADGGAALLRPGVLAAGLGVAVLSAVLPYALDLAALRRLPPRVVGVLESLEPAVGACAALVVLGEFLTLRQWLAVGCVVAASSGAVAWTGRRGR</sequence>